<reference evidence="1 2" key="1">
    <citation type="journal article" date="2014" name="Am. J. Bot.">
        <title>Genome assembly and annotation for red clover (Trifolium pratense; Fabaceae).</title>
        <authorList>
            <person name="Istvanek J."/>
            <person name="Jaros M."/>
            <person name="Krenek A."/>
            <person name="Repkova J."/>
        </authorList>
    </citation>
    <scope>NUCLEOTIDE SEQUENCE [LARGE SCALE GENOMIC DNA]</scope>
    <source>
        <strain evidence="2">cv. Tatra</strain>
        <tissue evidence="1">Young leaves</tissue>
    </source>
</reference>
<dbReference type="AlphaFoldDB" id="A0A2K3JSE4"/>
<evidence type="ECO:0000313" key="2">
    <source>
        <dbReference type="Proteomes" id="UP000236291"/>
    </source>
</evidence>
<evidence type="ECO:0000313" key="1">
    <source>
        <dbReference type="EMBL" id="PNX56954.1"/>
    </source>
</evidence>
<name>A0A2K3JSE4_TRIPR</name>
<proteinExistence type="predicted"/>
<protein>
    <submittedName>
        <fullName evidence="1">Transcription factor MYB</fullName>
    </submittedName>
</protein>
<sequence length="155" mass="17902">MPLNTNNLIETTQTFASLQTPSTFSPSNQYQTSFNVISNDQLYVSEQEQPRSLTENISNICSTSCNENSIWVSRDDDFRDSTFEEGIKAQVEKEKEKICDEKGMKDKEVNNEKEDIEMNSCFENSNFDFGLLESVLNSEFISHDLDYMDELAWNF</sequence>
<dbReference type="EMBL" id="ASHM01075578">
    <property type="protein sequence ID" value="PNX56954.1"/>
    <property type="molecule type" value="Genomic_DNA"/>
</dbReference>
<gene>
    <name evidence="1" type="ORF">L195_g050151</name>
</gene>
<reference evidence="1 2" key="2">
    <citation type="journal article" date="2017" name="Front. Plant Sci.">
        <title>Gene Classification and Mining of Molecular Markers Useful in Red Clover (Trifolium pratense) Breeding.</title>
        <authorList>
            <person name="Istvanek J."/>
            <person name="Dluhosova J."/>
            <person name="Dluhos P."/>
            <person name="Patkova L."/>
            <person name="Nedelnik J."/>
            <person name="Repkova J."/>
        </authorList>
    </citation>
    <scope>NUCLEOTIDE SEQUENCE [LARGE SCALE GENOMIC DNA]</scope>
    <source>
        <strain evidence="2">cv. Tatra</strain>
        <tissue evidence="1">Young leaves</tissue>
    </source>
</reference>
<dbReference type="Proteomes" id="UP000236291">
    <property type="component" value="Unassembled WGS sequence"/>
</dbReference>
<comment type="caution">
    <text evidence="1">The sequence shown here is derived from an EMBL/GenBank/DDBJ whole genome shotgun (WGS) entry which is preliminary data.</text>
</comment>
<accession>A0A2K3JSE4</accession>
<organism evidence="1 2">
    <name type="scientific">Trifolium pratense</name>
    <name type="common">Red clover</name>
    <dbReference type="NCBI Taxonomy" id="57577"/>
    <lineage>
        <taxon>Eukaryota</taxon>
        <taxon>Viridiplantae</taxon>
        <taxon>Streptophyta</taxon>
        <taxon>Embryophyta</taxon>
        <taxon>Tracheophyta</taxon>
        <taxon>Spermatophyta</taxon>
        <taxon>Magnoliopsida</taxon>
        <taxon>eudicotyledons</taxon>
        <taxon>Gunneridae</taxon>
        <taxon>Pentapetalae</taxon>
        <taxon>rosids</taxon>
        <taxon>fabids</taxon>
        <taxon>Fabales</taxon>
        <taxon>Fabaceae</taxon>
        <taxon>Papilionoideae</taxon>
        <taxon>50 kb inversion clade</taxon>
        <taxon>NPAAA clade</taxon>
        <taxon>Hologalegina</taxon>
        <taxon>IRL clade</taxon>
        <taxon>Trifolieae</taxon>
        <taxon>Trifolium</taxon>
    </lineage>
</organism>